<keyword evidence="2" id="KW-1185">Reference proteome</keyword>
<reference evidence="1" key="1">
    <citation type="submission" date="2020-05" db="EMBL/GenBank/DDBJ databases">
        <title>Large-scale comparative analyses of tick genomes elucidate their genetic diversity and vector capacities.</title>
        <authorList>
            <person name="Jia N."/>
            <person name="Wang J."/>
            <person name="Shi W."/>
            <person name="Du L."/>
            <person name="Sun Y."/>
            <person name="Zhan W."/>
            <person name="Jiang J."/>
            <person name="Wang Q."/>
            <person name="Zhang B."/>
            <person name="Ji P."/>
            <person name="Sakyi L.B."/>
            <person name="Cui X."/>
            <person name="Yuan T."/>
            <person name="Jiang B."/>
            <person name="Yang W."/>
            <person name="Lam T.T.-Y."/>
            <person name="Chang Q."/>
            <person name="Ding S."/>
            <person name="Wang X."/>
            <person name="Zhu J."/>
            <person name="Ruan X."/>
            <person name="Zhao L."/>
            <person name="Wei J."/>
            <person name="Que T."/>
            <person name="Du C."/>
            <person name="Cheng J."/>
            <person name="Dai P."/>
            <person name="Han X."/>
            <person name="Huang E."/>
            <person name="Gao Y."/>
            <person name="Liu J."/>
            <person name="Shao H."/>
            <person name="Ye R."/>
            <person name="Li L."/>
            <person name="Wei W."/>
            <person name="Wang X."/>
            <person name="Wang C."/>
            <person name="Yang T."/>
            <person name="Huo Q."/>
            <person name="Li W."/>
            <person name="Guo W."/>
            <person name="Chen H."/>
            <person name="Zhou L."/>
            <person name="Ni X."/>
            <person name="Tian J."/>
            <person name="Zhou Y."/>
            <person name="Sheng Y."/>
            <person name="Liu T."/>
            <person name="Pan Y."/>
            <person name="Xia L."/>
            <person name="Li J."/>
            <person name="Zhao F."/>
            <person name="Cao W."/>
        </authorList>
    </citation>
    <scope>NUCLEOTIDE SEQUENCE</scope>
    <source>
        <strain evidence="1">Hyas-2018</strain>
    </source>
</reference>
<comment type="caution">
    <text evidence="1">The sequence shown here is derived from an EMBL/GenBank/DDBJ whole genome shotgun (WGS) entry which is preliminary data.</text>
</comment>
<name>A0ACB7S1R8_HYAAI</name>
<dbReference type="EMBL" id="CM023486">
    <property type="protein sequence ID" value="KAH6927649.1"/>
    <property type="molecule type" value="Genomic_DNA"/>
</dbReference>
<evidence type="ECO:0000313" key="2">
    <source>
        <dbReference type="Proteomes" id="UP000821845"/>
    </source>
</evidence>
<protein>
    <submittedName>
        <fullName evidence="1">Uncharacterized protein</fullName>
    </submittedName>
</protein>
<organism evidence="1 2">
    <name type="scientific">Hyalomma asiaticum</name>
    <name type="common">Tick</name>
    <dbReference type="NCBI Taxonomy" id="266040"/>
    <lineage>
        <taxon>Eukaryota</taxon>
        <taxon>Metazoa</taxon>
        <taxon>Ecdysozoa</taxon>
        <taxon>Arthropoda</taxon>
        <taxon>Chelicerata</taxon>
        <taxon>Arachnida</taxon>
        <taxon>Acari</taxon>
        <taxon>Parasitiformes</taxon>
        <taxon>Ixodida</taxon>
        <taxon>Ixodoidea</taxon>
        <taxon>Ixodidae</taxon>
        <taxon>Hyalomminae</taxon>
        <taxon>Hyalomma</taxon>
    </lineage>
</organism>
<proteinExistence type="predicted"/>
<evidence type="ECO:0000313" key="1">
    <source>
        <dbReference type="EMBL" id="KAH6927649.1"/>
    </source>
</evidence>
<gene>
    <name evidence="1" type="ORF">HPB50_006354</name>
</gene>
<dbReference type="Proteomes" id="UP000821845">
    <property type="component" value="Chromosome 6"/>
</dbReference>
<sequence>MSGAENEQEQSDSPPSLQRLFRRLMMTSAPLSPGVAPPTIGSPPPLARADDYPLADLPALLSHSEDIVSQLHFAEDDTADDAHFEDNERVDKIERECASLVRQLEHANETLERKEQQLEAKRATLMRENKKLHEALVEERRKQQALREIKEGRKAKDEEKPAPPRPPRRRASKSKAN</sequence>
<accession>A0ACB7S1R8</accession>